<dbReference type="RefSeq" id="WP_106125281.1">
    <property type="nucleotide sequence ID" value="NZ_PVZG01000002.1"/>
</dbReference>
<dbReference type="Gene3D" id="3.30.450.40">
    <property type="match status" value="1"/>
</dbReference>
<dbReference type="Pfam" id="PF13185">
    <property type="entry name" value="GAF_2"/>
    <property type="match status" value="1"/>
</dbReference>
<dbReference type="SMART" id="SM00065">
    <property type="entry name" value="GAF"/>
    <property type="match status" value="1"/>
</dbReference>
<evidence type="ECO:0000313" key="3">
    <source>
        <dbReference type="Proteomes" id="UP000239209"/>
    </source>
</evidence>
<keyword evidence="3" id="KW-1185">Reference proteome</keyword>
<dbReference type="EMBL" id="PVZG01000002">
    <property type="protein sequence ID" value="PRY32064.1"/>
    <property type="molecule type" value="Genomic_DNA"/>
</dbReference>
<accession>A0A2T0SF80</accession>
<evidence type="ECO:0000313" key="2">
    <source>
        <dbReference type="EMBL" id="PRY32064.1"/>
    </source>
</evidence>
<dbReference type="SUPFAM" id="SSF55781">
    <property type="entry name" value="GAF domain-like"/>
    <property type="match status" value="1"/>
</dbReference>
<gene>
    <name evidence="2" type="ORF">CLV70_102275</name>
</gene>
<dbReference type="Proteomes" id="UP000239209">
    <property type="component" value="Unassembled WGS sequence"/>
</dbReference>
<sequence>MGWFGAGRAAVLASARSAVTESQENNAAVLRVVQALGRARSVADATRIALDTVRESFGWAYGSFWEVDPDGEVLRFAAESGDAGPEFRTVTLAASFAEGVGLSGRAWQAKDLVFVADIGQLTDCVRAPVAVQAGVRSGVCFPVLADGRVVGTMDFFTTDVLGELSASRTEALRNAVFLVAEARQRIEEANRISSAGAELVTSIEEAERNVIAATSVAPRRRA</sequence>
<dbReference type="OrthoDB" id="5241933at2"/>
<name>A0A2T0SF80_9ACTN</name>
<protein>
    <submittedName>
        <fullName evidence="2">GAF domain-containing protein</fullName>
    </submittedName>
</protein>
<dbReference type="InterPro" id="IPR029016">
    <property type="entry name" value="GAF-like_dom_sf"/>
</dbReference>
<reference evidence="2 3" key="1">
    <citation type="submission" date="2018-03" db="EMBL/GenBank/DDBJ databases">
        <title>Genomic Encyclopedia of Archaeal and Bacterial Type Strains, Phase II (KMG-II): from individual species to whole genera.</title>
        <authorList>
            <person name="Goeker M."/>
        </authorList>
    </citation>
    <scope>NUCLEOTIDE SEQUENCE [LARGE SCALE GENOMIC DNA]</scope>
    <source>
        <strain evidence="2 3">DSM 45348</strain>
    </source>
</reference>
<comment type="caution">
    <text evidence="2">The sequence shown here is derived from an EMBL/GenBank/DDBJ whole genome shotgun (WGS) entry which is preliminary data.</text>
</comment>
<dbReference type="AlphaFoldDB" id="A0A2T0SF80"/>
<dbReference type="InterPro" id="IPR003018">
    <property type="entry name" value="GAF"/>
</dbReference>
<organism evidence="2 3">
    <name type="scientific">Pseudosporangium ferrugineum</name>
    <dbReference type="NCBI Taxonomy" id="439699"/>
    <lineage>
        <taxon>Bacteria</taxon>
        <taxon>Bacillati</taxon>
        <taxon>Actinomycetota</taxon>
        <taxon>Actinomycetes</taxon>
        <taxon>Micromonosporales</taxon>
        <taxon>Micromonosporaceae</taxon>
        <taxon>Pseudosporangium</taxon>
    </lineage>
</organism>
<feature type="domain" description="GAF" evidence="1">
    <location>
        <begin position="41"/>
        <end position="191"/>
    </location>
</feature>
<proteinExistence type="predicted"/>
<evidence type="ECO:0000259" key="1">
    <source>
        <dbReference type="SMART" id="SM00065"/>
    </source>
</evidence>